<comment type="subcellular location">
    <subcellularLocation>
        <location evidence="1">Membrane</location>
        <topology evidence="1">Multi-pass membrane protein</topology>
    </subcellularLocation>
</comment>
<accession>A0A7S4NCQ9</accession>
<organism evidence="6">
    <name type="scientific">Prymnesium polylepis</name>
    <dbReference type="NCBI Taxonomy" id="72548"/>
    <lineage>
        <taxon>Eukaryota</taxon>
        <taxon>Haptista</taxon>
        <taxon>Haptophyta</taxon>
        <taxon>Prymnesiophyceae</taxon>
        <taxon>Prymnesiales</taxon>
        <taxon>Prymnesiaceae</taxon>
        <taxon>Prymnesium</taxon>
    </lineage>
</organism>
<evidence type="ECO:0000256" key="1">
    <source>
        <dbReference type="ARBA" id="ARBA00004141"/>
    </source>
</evidence>
<keyword evidence="4 5" id="KW-0472">Membrane</keyword>
<dbReference type="GO" id="GO:0004930">
    <property type="term" value="F:G protein-coupled receptor activity"/>
    <property type="evidence" value="ECO:0007669"/>
    <property type="project" value="TreeGrafter"/>
</dbReference>
<feature type="transmembrane region" description="Helical" evidence="5">
    <location>
        <begin position="179"/>
        <end position="199"/>
    </location>
</feature>
<dbReference type="GO" id="GO:0007189">
    <property type="term" value="P:adenylate cyclase-activating G protein-coupled receptor signaling pathway"/>
    <property type="evidence" value="ECO:0007669"/>
    <property type="project" value="TreeGrafter"/>
</dbReference>
<dbReference type="GO" id="GO:0005886">
    <property type="term" value="C:plasma membrane"/>
    <property type="evidence" value="ECO:0007669"/>
    <property type="project" value="TreeGrafter"/>
</dbReference>
<dbReference type="AlphaFoldDB" id="A0A7S4NCQ9"/>
<feature type="transmembrane region" description="Helical" evidence="5">
    <location>
        <begin position="238"/>
        <end position="258"/>
    </location>
</feature>
<feature type="transmembrane region" description="Helical" evidence="5">
    <location>
        <begin position="32"/>
        <end position="51"/>
    </location>
</feature>
<dbReference type="EMBL" id="HBKO01039647">
    <property type="protein sequence ID" value="CAE2278421.1"/>
    <property type="molecule type" value="Transcribed_RNA"/>
</dbReference>
<keyword evidence="2 5" id="KW-0812">Transmembrane</keyword>
<protein>
    <recommendedName>
        <fullName evidence="7">G-protein coupled receptors family 2 profile 2 domain-containing protein</fullName>
    </recommendedName>
</protein>
<evidence type="ECO:0000313" key="6">
    <source>
        <dbReference type="EMBL" id="CAE2278421.1"/>
    </source>
</evidence>
<evidence type="ECO:0000256" key="5">
    <source>
        <dbReference type="SAM" id="Phobius"/>
    </source>
</evidence>
<dbReference type="PANTHER" id="PTHR23112:SF0">
    <property type="entry name" value="TRANSMEMBRANE PROTEIN 116"/>
    <property type="match status" value="1"/>
</dbReference>
<keyword evidence="3 5" id="KW-1133">Transmembrane helix</keyword>
<evidence type="ECO:0000256" key="3">
    <source>
        <dbReference type="ARBA" id="ARBA00022989"/>
    </source>
</evidence>
<feature type="transmembrane region" description="Helical" evidence="5">
    <location>
        <begin position="96"/>
        <end position="114"/>
    </location>
</feature>
<evidence type="ECO:0008006" key="7">
    <source>
        <dbReference type="Google" id="ProtNLM"/>
    </source>
</evidence>
<dbReference type="Gene3D" id="1.20.1070.10">
    <property type="entry name" value="Rhodopsin 7-helix transmembrane proteins"/>
    <property type="match status" value="2"/>
</dbReference>
<feature type="transmembrane region" description="Helical" evidence="5">
    <location>
        <begin position="63"/>
        <end position="84"/>
    </location>
</feature>
<proteinExistence type="predicted"/>
<gene>
    <name evidence="6" type="ORF">CPOL0286_LOCUS18125</name>
</gene>
<dbReference type="PANTHER" id="PTHR23112">
    <property type="entry name" value="G PROTEIN-COUPLED RECEPTOR 157-RELATED"/>
    <property type="match status" value="1"/>
</dbReference>
<name>A0A7S4NCQ9_9EUKA</name>
<sequence length="463" mass="50256">MNASTSTIYNAPVHAVPSIYHGLTVQSVYPEIVAAALSLVGDVLLIGTFAVSPPVRKVVALRLIVPLAVANLFGSIFFFLLVFGDPLTEKNPAVCDIAAAGVWYFMWAAWLWTVPYAKFVRDVFCHDGGDGGGADASRGTTVCGGGARTSAGSVQDASHGLARGLDGRLEREWIARREVVCHAICWGVPLLQIVLFGLLDAFGQHDSDQVSGEGGCSLVPPRDVSAQMQRLFSAGASTALWLGISYNLFAFVSAHYAMRRSRALLKDGRMDPSTRRLLDNRLTVWPRFVAFLLTYLISAVPIAVYDSFNISQNLSHPDAAGAWLSALALLHGVFNMAVFFSSHGSACQAWRDGCCCHCCSRRRCPHISACYDTLGGWIARRRGTVRAGAADPFLQQATSSVSEPWSPLGPIWLTCERANGVEEEMPSPVSDPTLEAWWDSWRRESQRESWRGDAPPYGQGNGS</sequence>
<feature type="transmembrane region" description="Helical" evidence="5">
    <location>
        <begin position="284"/>
        <end position="305"/>
    </location>
</feature>
<reference evidence="6" key="1">
    <citation type="submission" date="2021-01" db="EMBL/GenBank/DDBJ databases">
        <authorList>
            <person name="Corre E."/>
            <person name="Pelletier E."/>
            <person name="Niang G."/>
            <person name="Scheremetjew M."/>
            <person name="Finn R."/>
            <person name="Kale V."/>
            <person name="Holt S."/>
            <person name="Cochrane G."/>
            <person name="Meng A."/>
            <person name="Brown T."/>
            <person name="Cohen L."/>
        </authorList>
    </citation>
    <scope>NUCLEOTIDE SEQUENCE</scope>
    <source>
        <strain evidence="6">UIO037</strain>
    </source>
</reference>
<evidence type="ECO:0000256" key="2">
    <source>
        <dbReference type="ARBA" id="ARBA00022692"/>
    </source>
</evidence>
<evidence type="ECO:0000256" key="4">
    <source>
        <dbReference type="ARBA" id="ARBA00023136"/>
    </source>
</evidence>
<feature type="transmembrane region" description="Helical" evidence="5">
    <location>
        <begin position="320"/>
        <end position="341"/>
    </location>
</feature>